<gene>
    <name evidence="2" type="primary">ABSGL_07031.1 scaffold 8715</name>
</gene>
<name>A0A163KXI0_ABSGL</name>
<evidence type="ECO:0000313" key="2">
    <source>
        <dbReference type="EMBL" id="SAM01290.1"/>
    </source>
</evidence>
<dbReference type="OrthoDB" id="10590538at2759"/>
<evidence type="ECO:0000313" key="3">
    <source>
        <dbReference type="Proteomes" id="UP000078561"/>
    </source>
</evidence>
<keyword evidence="3" id="KW-1185">Reference proteome</keyword>
<reference evidence="2" key="1">
    <citation type="submission" date="2016-04" db="EMBL/GenBank/DDBJ databases">
        <authorList>
            <person name="Evans L.H."/>
            <person name="Alamgir A."/>
            <person name="Owens N."/>
            <person name="Weber N.D."/>
            <person name="Virtaneva K."/>
            <person name="Barbian K."/>
            <person name="Babar A."/>
            <person name="Rosenke K."/>
        </authorList>
    </citation>
    <scope>NUCLEOTIDE SEQUENCE [LARGE SCALE GENOMIC DNA]</scope>
    <source>
        <strain evidence="2">CBS 101.48</strain>
    </source>
</reference>
<feature type="region of interest" description="Disordered" evidence="1">
    <location>
        <begin position="1"/>
        <end position="66"/>
    </location>
</feature>
<dbReference type="InParanoid" id="A0A163KXI0"/>
<accession>A0A163KXI0</accession>
<sequence>MSDHRNQGASRSSRPVVELDNNSIASELDQGSVASSSFKRPRRSESPELAAPKRTKKSRSGTGKKARAYDDNINVFALNDPLARELDITTYRKFLNTSARAISYRPITVAGKEELRRLLHSVFESVTKGASKAQKEAATSLIRKMDKKLKVTLVPTTIRSGTFDIEKITAKNARLECDIIASYREKIVLSFEIFKTQVETEKMKLESEAIEARLGDYEDQQQDAVEDELAMVPAHLKKYITKKPRSLAYGYAYFFKKYPSSSFSPQ</sequence>
<dbReference type="AlphaFoldDB" id="A0A163KXI0"/>
<dbReference type="EMBL" id="LT553525">
    <property type="protein sequence ID" value="SAM01290.1"/>
    <property type="molecule type" value="Genomic_DNA"/>
</dbReference>
<dbReference type="Proteomes" id="UP000078561">
    <property type="component" value="Unassembled WGS sequence"/>
</dbReference>
<proteinExistence type="predicted"/>
<feature type="compositionally biased region" description="Basic residues" evidence="1">
    <location>
        <begin position="53"/>
        <end position="66"/>
    </location>
</feature>
<organism evidence="2">
    <name type="scientific">Absidia glauca</name>
    <name type="common">Pin mould</name>
    <dbReference type="NCBI Taxonomy" id="4829"/>
    <lineage>
        <taxon>Eukaryota</taxon>
        <taxon>Fungi</taxon>
        <taxon>Fungi incertae sedis</taxon>
        <taxon>Mucoromycota</taxon>
        <taxon>Mucoromycotina</taxon>
        <taxon>Mucoromycetes</taxon>
        <taxon>Mucorales</taxon>
        <taxon>Cunninghamellaceae</taxon>
        <taxon>Absidia</taxon>
    </lineage>
</organism>
<protein>
    <submittedName>
        <fullName evidence="2">Uncharacterized protein</fullName>
    </submittedName>
</protein>
<evidence type="ECO:0000256" key="1">
    <source>
        <dbReference type="SAM" id="MobiDB-lite"/>
    </source>
</evidence>